<dbReference type="Pfam" id="PF20266">
    <property type="entry name" value="Mab-21_C"/>
    <property type="match status" value="1"/>
</dbReference>
<organism evidence="2 3">
    <name type="scientific">Mytilus galloprovincialis</name>
    <name type="common">Mediterranean mussel</name>
    <dbReference type="NCBI Taxonomy" id="29158"/>
    <lineage>
        <taxon>Eukaryota</taxon>
        <taxon>Metazoa</taxon>
        <taxon>Spiralia</taxon>
        <taxon>Lophotrochozoa</taxon>
        <taxon>Mollusca</taxon>
        <taxon>Bivalvia</taxon>
        <taxon>Autobranchia</taxon>
        <taxon>Pteriomorphia</taxon>
        <taxon>Mytilida</taxon>
        <taxon>Mytiloidea</taxon>
        <taxon>Mytilidae</taxon>
        <taxon>Mytilinae</taxon>
        <taxon>Mytilus</taxon>
    </lineage>
</organism>
<dbReference type="AlphaFoldDB" id="A0A8B6HNA2"/>
<accession>A0A8B6HNA2</accession>
<dbReference type="Proteomes" id="UP000596742">
    <property type="component" value="Unassembled WGS sequence"/>
</dbReference>
<keyword evidence="3" id="KW-1185">Reference proteome</keyword>
<dbReference type="Gene3D" id="1.10.1410.40">
    <property type="match status" value="1"/>
</dbReference>
<evidence type="ECO:0000259" key="1">
    <source>
        <dbReference type="Pfam" id="PF20266"/>
    </source>
</evidence>
<evidence type="ECO:0000313" key="2">
    <source>
        <dbReference type="EMBL" id="VDI82312.1"/>
    </source>
</evidence>
<sequence>MRNIGMNVTILSSGSLAEGIDLPGSDIDMMYVTKDVDVIRDIKNINHSVRRTTLVMENDYDHPGFTRLRLIAGGDGISTFIQPNFFESTRQGLYLSVNTFVSNIKDNLPNVQYSSHGPCLSDDNQYMDFAFCLRSKYIPYNAIPWASRYRLQWPPNSVIDKIEKDGCLLVPIGPRNMPDCDILWRLSFSVAEQKLVHSFNFTQLLCYCLLKLTLKHIINTNKHAEGLLCSYFLKTALFWVSEEVDIDTFQLSKLYSCFCRCLNKIIFWVNNCYCPNYFIPEHNMFLGKINIENSKMLIHVLYKIKCDGIHGLIQSVFLYENGHHRLLSTQLETSFIMLDLLFYRISDVDFGKKSDISVCLKSLVFIEDLLKSKTCTFIVDICKHYHAKMCQYASQLLPAPAVTTERYNTHKRYHRYLQNGIKTDAVSGWVLYASFYYVTGQFNVTLGLTDYILSRCSTDMVPMSCHNYQDRHIKCYNNRVHSTITLHDKMKMAVVGEVAYLQQSSLIPNELQLEVNDDYIQIPPTVMSHCLRFLCYNHVGDTNKRQQSLSDLKSTVKRRSFISITSLSYSITILGICFELSGDKNTAYQCYEEALKCEFVICPTAEARKLQLLTD</sequence>
<name>A0A8B6HNA2_MYTGA</name>
<dbReference type="EMBL" id="UYJE01010337">
    <property type="protein sequence ID" value="VDI82312.1"/>
    <property type="molecule type" value="Genomic_DNA"/>
</dbReference>
<feature type="domain" description="Mab-21-like HhH/H2TH-like" evidence="1">
    <location>
        <begin position="215"/>
        <end position="294"/>
    </location>
</feature>
<dbReference type="PANTHER" id="PTHR10656">
    <property type="entry name" value="CELL FATE DETERMINING PROTEIN MAB21-RELATED"/>
    <property type="match status" value="1"/>
</dbReference>
<evidence type="ECO:0000313" key="3">
    <source>
        <dbReference type="Proteomes" id="UP000596742"/>
    </source>
</evidence>
<comment type="caution">
    <text evidence="2">The sequence shown here is derived from an EMBL/GenBank/DDBJ whole genome shotgun (WGS) entry which is preliminary data.</text>
</comment>
<reference evidence="2" key="1">
    <citation type="submission" date="2018-11" db="EMBL/GenBank/DDBJ databases">
        <authorList>
            <person name="Alioto T."/>
            <person name="Alioto T."/>
        </authorList>
    </citation>
    <scope>NUCLEOTIDE SEQUENCE</scope>
</reference>
<protein>
    <recommendedName>
        <fullName evidence="1">Mab-21-like HhH/H2TH-like domain-containing protein</fullName>
    </recommendedName>
</protein>
<proteinExistence type="predicted"/>
<dbReference type="PANTHER" id="PTHR10656:SF69">
    <property type="entry name" value="MAB-21-LIKE HHH_H2TH-LIKE DOMAIN-CONTAINING PROTEIN"/>
    <property type="match status" value="1"/>
</dbReference>
<dbReference type="InterPro" id="IPR046906">
    <property type="entry name" value="Mab-21_HhH/H2TH-like"/>
</dbReference>
<dbReference type="OrthoDB" id="6112914at2759"/>
<dbReference type="InterPro" id="IPR024810">
    <property type="entry name" value="MAB21L/cGLR"/>
</dbReference>
<gene>
    <name evidence="2" type="ORF">MGAL_10B069266</name>
</gene>
<dbReference type="SMART" id="SM01265">
    <property type="entry name" value="Mab-21"/>
    <property type="match status" value="1"/>
</dbReference>